<gene>
    <name evidence="3" type="ORF">SHEWBE_2500</name>
</gene>
<dbReference type="EMBL" id="LS483452">
    <property type="protein sequence ID" value="SQH76463.1"/>
    <property type="molecule type" value="Genomic_DNA"/>
</dbReference>
<evidence type="ECO:0000313" key="3">
    <source>
        <dbReference type="EMBL" id="SQH76463.1"/>
    </source>
</evidence>
<reference evidence="4" key="1">
    <citation type="submission" date="2018-06" db="EMBL/GenBank/DDBJ databases">
        <authorList>
            <person name="Cea G.-C."/>
            <person name="William W."/>
        </authorList>
    </citation>
    <scope>NUCLEOTIDE SEQUENCE [LARGE SCALE GENOMIC DNA]</scope>
    <source>
        <strain evidence="4">DB21MT-2</strain>
    </source>
</reference>
<dbReference type="Proteomes" id="UP000250123">
    <property type="component" value="Chromosome SHEWBE"/>
</dbReference>
<dbReference type="PROSITE" id="PS51257">
    <property type="entry name" value="PROKAR_LIPOPROTEIN"/>
    <property type="match status" value="1"/>
</dbReference>
<evidence type="ECO:0000256" key="1">
    <source>
        <dbReference type="SAM" id="MobiDB-lite"/>
    </source>
</evidence>
<proteinExistence type="predicted"/>
<dbReference type="Pfam" id="PF14321">
    <property type="entry name" value="DUF4382"/>
    <property type="match status" value="1"/>
</dbReference>
<feature type="domain" description="DUF4382" evidence="2">
    <location>
        <begin position="35"/>
        <end position="170"/>
    </location>
</feature>
<dbReference type="AlphaFoldDB" id="A0A330M4U5"/>
<dbReference type="OrthoDB" id="7062064at2"/>
<sequence>MNNLQKLSVLSMSLLLTACGGSDSAEKTLADSTAGLLTVSISDAPMNNVDKVELVLDHLVMTDEHGETHQFPMNGKSFDLMQYQGADSFKAVDRLAIPTGQYHDVHFTVIQGDGNQGCAIENIDGRHGLNIEDGMLPLHDFTMTQDQHMSMTLEIDLYRSVWQDSGEYRLSHGGMYSIDNRHMGHLVGNVDPQWIEDCETEHADKIDNGLYAHMAYLYDATVTDIDMMVDVSSARTDQRQSPIALSPIKIHQDGSGNWSFSMGFLPEGDYRVGYTCLASKDDPVIDDMNQGQFQMFRDAGALTIEAGENGGQQNDHQCGSGGDTGNGHMGGHG</sequence>
<dbReference type="RefSeq" id="WP_112352649.1">
    <property type="nucleotide sequence ID" value="NZ_LS483452.1"/>
</dbReference>
<evidence type="ECO:0000313" key="4">
    <source>
        <dbReference type="Proteomes" id="UP000250123"/>
    </source>
</evidence>
<feature type="compositionally biased region" description="Gly residues" evidence="1">
    <location>
        <begin position="319"/>
        <end position="333"/>
    </location>
</feature>
<name>A0A330M4U5_9GAMM</name>
<dbReference type="KEGG" id="sbk:SHEWBE_2500"/>
<organism evidence="3 4">
    <name type="scientific">Shewanella benthica</name>
    <dbReference type="NCBI Taxonomy" id="43661"/>
    <lineage>
        <taxon>Bacteria</taxon>
        <taxon>Pseudomonadati</taxon>
        <taxon>Pseudomonadota</taxon>
        <taxon>Gammaproteobacteria</taxon>
        <taxon>Alteromonadales</taxon>
        <taxon>Shewanellaceae</taxon>
        <taxon>Shewanella</taxon>
    </lineage>
</organism>
<evidence type="ECO:0000259" key="2">
    <source>
        <dbReference type="Pfam" id="PF14321"/>
    </source>
</evidence>
<protein>
    <recommendedName>
        <fullName evidence="2">DUF4382 domain-containing protein</fullName>
    </recommendedName>
</protein>
<feature type="region of interest" description="Disordered" evidence="1">
    <location>
        <begin position="307"/>
        <end position="333"/>
    </location>
</feature>
<accession>A0A330M4U5</accession>
<dbReference type="InterPro" id="IPR025491">
    <property type="entry name" value="DUF4382"/>
</dbReference>